<keyword evidence="1" id="KW-1133">Transmembrane helix</keyword>
<sequence>AAAAATAATSAAAQLAFVISLFKAAFSSVRRATLMCSSLCCSSILSASLLILVSHFLSFSEITSEAASLISSSTIFSRFISFESSAIFSDCSLFVFSNSTISVGFVSNRLSASSARSCAFRASRHAPSNSFCNLSISSFAFSNSSDPSVSTSFLTAGPSSTTACLLDIALEERED</sequence>
<comment type="caution">
    <text evidence="2">The sequence shown here is derived from an EMBL/GenBank/DDBJ whole genome shotgun (WGS) entry which is preliminary data.</text>
</comment>
<feature type="transmembrane region" description="Helical" evidence="1">
    <location>
        <begin position="33"/>
        <end position="57"/>
    </location>
</feature>
<evidence type="ECO:0000313" key="3">
    <source>
        <dbReference type="Proteomes" id="UP001432322"/>
    </source>
</evidence>
<keyword evidence="1" id="KW-0472">Membrane</keyword>
<proteinExistence type="predicted"/>
<name>A0AAV5VBU9_9BILA</name>
<organism evidence="2 3">
    <name type="scientific">Pristionchus fissidentatus</name>
    <dbReference type="NCBI Taxonomy" id="1538716"/>
    <lineage>
        <taxon>Eukaryota</taxon>
        <taxon>Metazoa</taxon>
        <taxon>Ecdysozoa</taxon>
        <taxon>Nematoda</taxon>
        <taxon>Chromadorea</taxon>
        <taxon>Rhabditida</taxon>
        <taxon>Rhabditina</taxon>
        <taxon>Diplogasteromorpha</taxon>
        <taxon>Diplogasteroidea</taxon>
        <taxon>Neodiplogasteridae</taxon>
        <taxon>Pristionchus</taxon>
    </lineage>
</organism>
<feature type="transmembrane region" description="Helical" evidence="1">
    <location>
        <begin position="6"/>
        <end position="26"/>
    </location>
</feature>
<dbReference type="Proteomes" id="UP001432322">
    <property type="component" value="Unassembled WGS sequence"/>
</dbReference>
<evidence type="ECO:0000256" key="1">
    <source>
        <dbReference type="SAM" id="Phobius"/>
    </source>
</evidence>
<reference evidence="2" key="1">
    <citation type="submission" date="2023-10" db="EMBL/GenBank/DDBJ databases">
        <title>Genome assembly of Pristionchus species.</title>
        <authorList>
            <person name="Yoshida K."/>
            <person name="Sommer R.J."/>
        </authorList>
    </citation>
    <scope>NUCLEOTIDE SEQUENCE</scope>
    <source>
        <strain evidence="2">RS5133</strain>
    </source>
</reference>
<accession>A0AAV5VBU9</accession>
<protein>
    <recommendedName>
        <fullName evidence="4">Secreted protein</fullName>
    </recommendedName>
</protein>
<evidence type="ECO:0000313" key="2">
    <source>
        <dbReference type="EMBL" id="GMT15390.1"/>
    </source>
</evidence>
<evidence type="ECO:0008006" key="4">
    <source>
        <dbReference type="Google" id="ProtNLM"/>
    </source>
</evidence>
<feature type="non-terminal residue" evidence="2">
    <location>
        <position position="1"/>
    </location>
</feature>
<dbReference type="AlphaFoldDB" id="A0AAV5VBU9"/>
<feature type="non-terminal residue" evidence="2">
    <location>
        <position position="175"/>
    </location>
</feature>
<keyword evidence="1" id="KW-0812">Transmembrane</keyword>
<gene>
    <name evidence="2" type="ORF">PFISCL1PPCAC_6687</name>
</gene>
<dbReference type="EMBL" id="BTSY01000002">
    <property type="protein sequence ID" value="GMT15390.1"/>
    <property type="molecule type" value="Genomic_DNA"/>
</dbReference>
<keyword evidence="3" id="KW-1185">Reference proteome</keyword>